<dbReference type="PANTHER" id="PTHR31286">
    <property type="entry name" value="GLYCINE-RICH CELL WALL STRUCTURAL PROTEIN 1.8-LIKE"/>
    <property type="match status" value="1"/>
</dbReference>
<sequence>MDLNVVKQVGGEDGASHAGKAEGLEQEKVLGAMSAAEGEEDSSASPLANLDRRLVVHATAGEDASGEEDEEFAFDVEGEMEATVKRWMAVARFYSSRNFKARVMFDELSNAWGDVISRELGDNRFLLEFASKRSLNLALNGGPWKFRGDALIVVRYDGCSRLSEVVIESIPLWLRIYDIPVMLQRNDVLNALGGKVGRVLEIGEAVKDFVRVRVDFALADAVKASVQIRVKVKEIMSFEVKYEDVPHFCFCCGRIGHAKRECPDEDLSGESTRFGG</sequence>
<dbReference type="PROSITE" id="PS50158">
    <property type="entry name" value="ZF_CCHC"/>
    <property type="match status" value="1"/>
</dbReference>
<dbReference type="InterPro" id="IPR036875">
    <property type="entry name" value="Znf_CCHC_sf"/>
</dbReference>
<evidence type="ECO:0000259" key="3">
    <source>
        <dbReference type="PROSITE" id="PS50158"/>
    </source>
</evidence>
<dbReference type="SUPFAM" id="SSF57756">
    <property type="entry name" value="Retrovirus zinc finger-like domains"/>
    <property type="match status" value="1"/>
</dbReference>
<feature type="domain" description="CCHC-type" evidence="3">
    <location>
        <begin position="249"/>
        <end position="264"/>
    </location>
</feature>
<dbReference type="InterPro" id="IPR040256">
    <property type="entry name" value="At4g02000-like"/>
</dbReference>
<feature type="compositionally biased region" description="Basic and acidic residues" evidence="2">
    <location>
        <begin position="19"/>
        <end position="28"/>
    </location>
</feature>
<dbReference type="EMBL" id="JACEFO010002082">
    <property type="protein sequence ID" value="KAF8685867.1"/>
    <property type="molecule type" value="Genomic_DNA"/>
</dbReference>
<keyword evidence="5" id="KW-1185">Reference proteome</keyword>
<organism evidence="4 5">
    <name type="scientific">Digitaria exilis</name>
    <dbReference type="NCBI Taxonomy" id="1010633"/>
    <lineage>
        <taxon>Eukaryota</taxon>
        <taxon>Viridiplantae</taxon>
        <taxon>Streptophyta</taxon>
        <taxon>Embryophyta</taxon>
        <taxon>Tracheophyta</taxon>
        <taxon>Spermatophyta</taxon>
        <taxon>Magnoliopsida</taxon>
        <taxon>Liliopsida</taxon>
        <taxon>Poales</taxon>
        <taxon>Poaceae</taxon>
        <taxon>PACMAD clade</taxon>
        <taxon>Panicoideae</taxon>
        <taxon>Panicodae</taxon>
        <taxon>Paniceae</taxon>
        <taxon>Anthephorinae</taxon>
        <taxon>Digitaria</taxon>
    </lineage>
</organism>
<comment type="caution">
    <text evidence="4">The sequence shown here is derived from an EMBL/GenBank/DDBJ whole genome shotgun (WGS) entry which is preliminary data.</text>
</comment>
<dbReference type="InterPro" id="IPR025836">
    <property type="entry name" value="Zn_knuckle_CX2CX4HX4C"/>
</dbReference>
<dbReference type="InterPro" id="IPR001878">
    <property type="entry name" value="Znf_CCHC"/>
</dbReference>
<evidence type="ECO:0000313" key="5">
    <source>
        <dbReference type="Proteomes" id="UP000636709"/>
    </source>
</evidence>
<keyword evidence="1" id="KW-0863">Zinc-finger</keyword>
<dbReference type="Pfam" id="PF14392">
    <property type="entry name" value="zf-CCHC_4"/>
    <property type="match status" value="1"/>
</dbReference>
<evidence type="ECO:0000256" key="2">
    <source>
        <dbReference type="SAM" id="MobiDB-lite"/>
    </source>
</evidence>
<evidence type="ECO:0000313" key="4">
    <source>
        <dbReference type="EMBL" id="KAF8685867.1"/>
    </source>
</evidence>
<protein>
    <recommendedName>
        <fullName evidence="3">CCHC-type domain-containing protein</fullName>
    </recommendedName>
</protein>
<evidence type="ECO:0000256" key="1">
    <source>
        <dbReference type="PROSITE-ProRule" id="PRU00047"/>
    </source>
</evidence>
<accession>A0A835BAJ3</accession>
<proteinExistence type="predicted"/>
<name>A0A835BAJ3_9POAL</name>
<reference evidence="4" key="1">
    <citation type="submission" date="2020-07" db="EMBL/GenBank/DDBJ databases">
        <title>Genome sequence and genetic diversity analysis of an under-domesticated orphan crop, white fonio (Digitaria exilis).</title>
        <authorList>
            <person name="Bennetzen J.L."/>
            <person name="Chen S."/>
            <person name="Ma X."/>
            <person name="Wang X."/>
            <person name="Yssel A.E.J."/>
            <person name="Chaluvadi S.R."/>
            <person name="Johnson M."/>
            <person name="Gangashetty P."/>
            <person name="Hamidou F."/>
            <person name="Sanogo M.D."/>
            <person name="Zwaenepoel A."/>
            <person name="Wallace J."/>
            <person name="Van De Peer Y."/>
            <person name="Van Deynze A."/>
        </authorList>
    </citation>
    <scope>NUCLEOTIDE SEQUENCE</scope>
    <source>
        <tissue evidence="4">Leaves</tissue>
    </source>
</reference>
<dbReference type="GO" id="GO:0008270">
    <property type="term" value="F:zinc ion binding"/>
    <property type="evidence" value="ECO:0007669"/>
    <property type="project" value="UniProtKB-KW"/>
</dbReference>
<keyword evidence="1" id="KW-0862">Zinc</keyword>
<keyword evidence="1" id="KW-0479">Metal-binding</keyword>
<dbReference type="Proteomes" id="UP000636709">
    <property type="component" value="Unassembled WGS sequence"/>
</dbReference>
<gene>
    <name evidence="4" type="ORF">HU200_043779</name>
</gene>
<dbReference type="OrthoDB" id="1939300at2759"/>
<feature type="region of interest" description="Disordered" evidence="2">
    <location>
        <begin position="1"/>
        <end position="44"/>
    </location>
</feature>
<dbReference type="GO" id="GO:0003676">
    <property type="term" value="F:nucleic acid binding"/>
    <property type="evidence" value="ECO:0007669"/>
    <property type="project" value="InterPro"/>
</dbReference>
<dbReference type="AlphaFoldDB" id="A0A835BAJ3"/>
<dbReference type="PANTHER" id="PTHR31286:SF134">
    <property type="entry name" value="OS01G0559450 PROTEIN"/>
    <property type="match status" value="1"/>
</dbReference>